<reference evidence="3" key="1">
    <citation type="journal article" date="2017" name="Nat. Ecol. Evol.">
        <title>Genome expansion and lineage-specific genetic innovations in the forest pathogenic fungi Armillaria.</title>
        <authorList>
            <person name="Sipos G."/>
            <person name="Prasanna A.N."/>
            <person name="Walter M.C."/>
            <person name="O'Connor E."/>
            <person name="Balint B."/>
            <person name="Krizsan K."/>
            <person name="Kiss B."/>
            <person name="Hess J."/>
            <person name="Varga T."/>
            <person name="Slot J."/>
            <person name="Riley R."/>
            <person name="Boka B."/>
            <person name="Rigling D."/>
            <person name="Barry K."/>
            <person name="Lee J."/>
            <person name="Mihaltcheva S."/>
            <person name="LaButti K."/>
            <person name="Lipzen A."/>
            <person name="Waldron R."/>
            <person name="Moloney N.M."/>
            <person name="Sperisen C."/>
            <person name="Kredics L."/>
            <person name="Vagvoelgyi C."/>
            <person name="Patrignani A."/>
            <person name="Fitzpatrick D."/>
            <person name="Nagy I."/>
            <person name="Doyle S."/>
            <person name="Anderson J.B."/>
            <person name="Grigoriev I.V."/>
            <person name="Gueldener U."/>
            <person name="Muensterkoetter M."/>
            <person name="Nagy L.G."/>
        </authorList>
    </citation>
    <scope>NUCLEOTIDE SEQUENCE [LARGE SCALE GENOMIC DNA]</scope>
    <source>
        <strain evidence="3">C18/9</strain>
    </source>
</reference>
<dbReference type="AlphaFoldDB" id="A0A284SB06"/>
<feature type="region of interest" description="Disordered" evidence="1">
    <location>
        <begin position="1"/>
        <end position="90"/>
    </location>
</feature>
<feature type="compositionally biased region" description="Polar residues" evidence="1">
    <location>
        <begin position="62"/>
        <end position="72"/>
    </location>
</feature>
<evidence type="ECO:0000313" key="3">
    <source>
        <dbReference type="Proteomes" id="UP000219338"/>
    </source>
</evidence>
<feature type="compositionally biased region" description="Polar residues" evidence="1">
    <location>
        <begin position="1"/>
        <end position="18"/>
    </location>
</feature>
<keyword evidence="3" id="KW-1185">Reference proteome</keyword>
<proteinExistence type="predicted"/>
<evidence type="ECO:0000313" key="2">
    <source>
        <dbReference type="EMBL" id="SJL18200.1"/>
    </source>
</evidence>
<organism evidence="2 3">
    <name type="scientific">Armillaria ostoyae</name>
    <name type="common">Armillaria root rot fungus</name>
    <dbReference type="NCBI Taxonomy" id="47428"/>
    <lineage>
        <taxon>Eukaryota</taxon>
        <taxon>Fungi</taxon>
        <taxon>Dikarya</taxon>
        <taxon>Basidiomycota</taxon>
        <taxon>Agaricomycotina</taxon>
        <taxon>Agaricomycetes</taxon>
        <taxon>Agaricomycetidae</taxon>
        <taxon>Agaricales</taxon>
        <taxon>Marasmiineae</taxon>
        <taxon>Physalacriaceae</taxon>
        <taxon>Armillaria</taxon>
    </lineage>
</organism>
<name>A0A284SB06_ARMOS</name>
<sequence>MTPSTPMEGTMSGQNSPPSTEPFLAPIVPRPGSSDGSTLSDKVTSTPRMRGETLPLRHEYSPTETGWSTQPPQEIGYRTPTPIPNWNNRPWPTPYSPSHWQRETAPIWTEPPNFDTFNYNEETFRGYAPEPSYNFFPTVPLPLPDSPNWEYQHPRPPQPTHSCRIQGYHPPSSAYIPWKVQTMPPSTRRKEDLAIPQSSPGKSTSRRQDSNQK</sequence>
<dbReference type="Proteomes" id="UP000219338">
    <property type="component" value="Unassembled WGS sequence"/>
</dbReference>
<feature type="compositionally biased region" description="Basic and acidic residues" evidence="1">
    <location>
        <begin position="49"/>
        <end position="61"/>
    </location>
</feature>
<evidence type="ECO:0000256" key="1">
    <source>
        <dbReference type="SAM" id="MobiDB-lite"/>
    </source>
</evidence>
<dbReference type="OrthoDB" id="10675688at2759"/>
<dbReference type="EMBL" id="FUEG01000055">
    <property type="protein sequence ID" value="SJL18200.1"/>
    <property type="molecule type" value="Genomic_DNA"/>
</dbReference>
<feature type="compositionally biased region" description="Polar residues" evidence="1">
    <location>
        <begin position="34"/>
        <end position="47"/>
    </location>
</feature>
<feature type="region of interest" description="Disordered" evidence="1">
    <location>
        <begin position="144"/>
        <end position="213"/>
    </location>
</feature>
<gene>
    <name evidence="2" type="ORF">ARMOST_21778</name>
</gene>
<accession>A0A284SB06</accession>
<protein>
    <submittedName>
        <fullName evidence="2">Uncharacterized protein</fullName>
    </submittedName>
</protein>